<keyword evidence="1" id="KW-0812">Transmembrane</keyword>
<dbReference type="AlphaFoldDB" id="A0A1A9QCN6"/>
<evidence type="ECO:0000313" key="2">
    <source>
        <dbReference type="EMBL" id="OAL09854.1"/>
    </source>
</evidence>
<organism evidence="2 3">
    <name type="scientific">Candidatus Mycoplasma haematobovis</name>
    <dbReference type="NCBI Taxonomy" id="432608"/>
    <lineage>
        <taxon>Bacteria</taxon>
        <taxon>Bacillati</taxon>
        <taxon>Mycoplasmatota</taxon>
        <taxon>Mollicutes</taxon>
        <taxon>Mycoplasmataceae</taxon>
        <taxon>Mycoplasma</taxon>
    </lineage>
</organism>
<gene>
    <name evidence="2" type="ORF">A6V39_04720</name>
</gene>
<protein>
    <submittedName>
        <fullName evidence="2">Uncharacterized protein</fullName>
    </submittedName>
</protein>
<dbReference type="EMBL" id="LWUJ01000013">
    <property type="protein sequence ID" value="OAL09854.1"/>
    <property type="molecule type" value="Genomic_DNA"/>
</dbReference>
<dbReference type="Proteomes" id="UP000077623">
    <property type="component" value="Unassembled WGS sequence"/>
</dbReference>
<proteinExistence type="predicted"/>
<feature type="transmembrane region" description="Helical" evidence="1">
    <location>
        <begin position="6"/>
        <end position="27"/>
    </location>
</feature>
<reference evidence="3" key="1">
    <citation type="submission" date="2016-04" db="EMBL/GenBank/DDBJ databases">
        <authorList>
            <person name="Quiroz-Castaneda R.E."/>
            <person name="Martinez-Ocampo F."/>
        </authorList>
    </citation>
    <scope>NUCLEOTIDE SEQUENCE [LARGE SCALE GENOMIC DNA]</scope>
    <source>
        <strain evidence="3">INIFAP01</strain>
    </source>
</reference>
<sequence>MTGFWKMTIPCFLVAGGTGVVGSNWIFKKKYLIKVKDSEEGVWDQKLEELKKMLTPSNTRDEIAQSIGGGEKTNLALNSNNSGFTDVANAKVTLKKWCNGKNHEKEYFDKLCKKVEYKNLIF</sequence>
<dbReference type="STRING" id="432608.A6V39_04720"/>
<name>A0A1A9QCN6_9MOLU</name>
<comment type="caution">
    <text evidence="2">The sequence shown here is derived from an EMBL/GenBank/DDBJ whole genome shotgun (WGS) entry which is preliminary data.</text>
</comment>
<keyword evidence="1" id="KW-0472">Membrane</keyword>
<keyword evidence="3" id="KW-1185">Reference proteome</keyword>
<accession>A0A1A9QCN6</accession>
<evidence type="ECO:0000256" key="1">
    <source>
        <dbReference type="SAM" id="Phobius"/>
    </source>
</evidence>
<evidence type="ECO:0000313" key="3">
    <source>
        <dbReference type="Proteomes" id="UP000077623"/>
    </source>
</evidence>
<keyword evidence="1" id="KW-1133">Transmembrane helix</keyword>